<dbReference type="PANTHER" id="PTHR42852">
    <property type="entry name" value="THIOL:DISULFIDE INTERCHANGE PROTEIN DSBE"/>
    <property type="match status" value="1"/>
</dbReference>
<evidence type="ECO:0000256" key="1">
    <source>
        <dbReference type="ARBA" id="ARBA00004196"/>
    </source>
</evidence>
<evidence type="ECO:0000256" key="4">
    <source>
        <dbReference type="ARBA" id="ARBA00023284"/>
    </source>
</evidence>
<name>A0A4Y4AR09_9FLAO</name>
<dbReference type="CDD" id="cd02966">
    <property type="entry name" value="TlpA_like_family"/>
    <property type="match status" value="1"/>
</dbReference>
<evidence type="ECO:0000256" key="3">
    <source>
        <dbReference type="ARBA" id="ARBA00023157"/>
    </source>
</evidence>
<protein>
    <submittedName>
        <fullName evidence="6">Alkyl hydroperoxide reductase</fullName>
    </submittedName>
</protein>
<dbReference type="SUPFAM" id="SSF52833">
    <property type="entry name" value="Thioredoxin-like"/>
    <property type="match status" value="1"/>
</dbReference>
<reference evidence="6 7" key="1">
    <citation type="submission" date="2019-06" db="EMBL/GenBank/DDBJ databases">
        <title>Whole genome shotgun sequence of Flavobacterium flevense NBRC 14960.</title>
        <authorList>
            <person name="Hosoyama A."/>
            <person name="Uohara A."/>
            <person name="Ohji S."/>
            <person name="Ichikawa N."/>
        </authorList>
    </citation>
    <scope>NUCLEOTIDE SEQUENCE [LARGE SCALE GENOMIC DNA]</scope>
    <source>
        <strain evidence="6 7">NBRC 14960</strain>
    </source>
</reference>
<gene>
    <name evidence="6" type="primary">tlpA</name>
    <name evidence="6" type="ORF">FFL01_01740</name>
</gene>
<dbReference type="InterPro" id="IPR012336">
    <property type="entry name" value="Thioredoxin-like_fold"/>
</dbReference>
<dbReference type="AlphaFoldDB" id="A0A4Y4AR09"/>
<feature type="domain" description="Thioredoxin" evidence="5">
    <location>
        <begin position="27"/>
        <end position="170"/>
    </location>
</feature>
<dbReference type="InterPro" id="IPR013766">
    <property type="entry name" value="Thioredoxin_domain"/>
</dbReference>
<sequence length="171" mass="19270">MKKFEKTIIILLALVVVSCAKSTAQKTEFSKEALSETLLSVNDEQIAFGEILSQNKGKITVIEVWASWCGDCVKAMPKIKELQAAHPQTAYVFISMDKTADKWKAGIEKHQLKGTHFMANDQMSGVFAKAIDLDWIPRYIIIDKTGKIVLYRAIETDFEKINTTLSQLEKQ</sequence>
<dbReference type="PROSITE" id="PS51257">
    <property type="entry name" value="PROKAR_LIPOPROTEIN"/>
    <property type="match status" value="1"/>
</dbReference>
<dbReference type="PANTHER" id="PTHR42852:SF6">
    <property type="entry name" value="THIOL:DISULFIDE INTERCHANGE PROTEIN DSBE"/>
    <property type="match status" value="1"/>
</dbReference>
<dbReference type="GO" id="GO:0017004">
    <property type="term" value="P:cytochrome complex assembly"/>
    <property type="evidence" value="ECO:0007669"/>
    <property type="project" value="UniProtKB-KW"/>
</dbReference>
<evidence type="ECO:0000256" key="2">
    <source>
        <dbReference type="ARBA" id="ARBA00022748"/>
    </source>
</evidence>
<dbReference type="InterPro" id="IPR036249">
    <property type="entry name" value="Thioredoxin-like_sf"/>
</dbReference>
<keyword evidence="4" id="KW-0676">Redox-active center</keyword>
<comment type="caution">
    <text evidence="6">The sequence shown here is derived from an EMBL/GenBank/DDBJ whole genome shotgun (WGS) entry which is preliminary data.</text>
</comment>
<dbReference type="STRING" id="983.SAMN05443543_103279"/>
<dbReference type="Gene3D" id="3.40.30.10">
    <property type="entry name" value="Glutaredoxin"/>
    <property type="match status" value="1"/>
</dbReference>
<organism evidence="6 7">
    <name type="scientific">Flavobacterium flevense</name>
    <dbReference type="NCBI Taxonomy" id="983"/>
    <lineage>
        <taxon>Bacteria</taxon>
        <taxon>Pseudomonadati</taxon>
        <taxon>Bacteroidota</taxon>
        <taxon>Flavobacteriia</taxon>
        <taxon>Flavobacteriales</taxon>
        <taxon>Flavobacteriaceae</taxon>
        <taxon>Flavobacterium</taxon>
    </lineage>
</organism>
<dbReference type="GO" id="GO:0030313">
    <property type="term" value="C:cell envelope"/>
    <property type="evidence" value="ECO:0007669"/>
    <property type="project" value="UniProtKB-SubCell"/>
</dbReference>
<dbReference type="InterPro" id="IPR050553">
    <property type="entry name" value="Thioredoxin_ResA/DsbE_sf"/>
</dbReference>
<proteinExistence type="predicted"/>
<dbReference type="EMBL" id="BJNP01000001">
    <property type="protein sequence ID" value="GEC70635.1"/>
    <property type="molecule type" value="Genomic_DNA"/>
</dbReference>
<dbReference type="Proteomes" id="UP000316775">
    <property type="component" value="Unassembled WGS sequence"/>
</dbReference>
<keyword evidence="3" id="KW-1015">Disulfide bond</keyword>
<evidence type="ECO:0000259" key="5">
    <source>
        <dbReference type="PROSITE" id="PS51352"/>
    </source>
</evidence>
<evidence type="ECO:0000313" key="7">
    <source>
        <dbReference type="Proteomes" id="UP000316775"/>
    </source>
</evidence>
<keyword evidence="2" id="KW-0201">Cytochrome c-type biogenesis</keyword>
<accession>A0A4Y4AR09</accession>
<comment type="subcellular location">
    <subcellularLocation>
        <location evidence="1">Cell envelope</location>
    </subcellularLocation>
</comment>
<dbReference type="Pfam" id="PF13905">
    <property type="entry name" value="Thioredoxin_8"/>
    <property type="match status" value="1"/>
</dbReference>
<dbReference type="PROSITE" id="PS51352">
    <property type="entry name" value="THIOREDOXIN_2"/>
    <property type="match status" value="1"/>
</dbReference>
<dbReference type="RefSeq" id="WP_073243579.1">
    <property type="nucleotide sequence ID" value="NZ_BJNP01000001.1"/>
</dbReference>
<evidence type="ECO:0000313" key="6">
    <source>
        <dbReference type="EMBL" id="GEC70635.1"/>
    </source>
</evidence>
<keyword evidence="7" id="KW-1185">Reference proteome</keyword>
<dbReference type="OrthoDB" id="1098640at2"/>